<sequence>MRARQLATALTVAAALGATSALASSHREAPFITEMPKVDGTDFYMFRSYESGRQDYVTLIANYLPLQDAYGGPNYFTLDPDALYEILIDNNGDAVEDITFQFRFNNTLANNGNGVTLPIGTGANQKNVAVPLINVGPITAGDRSKLNVEETYTLKVVRGNRRTGTAQDVANANGGSTTFIKPTDYTGTKTFGDSAAYEAYAAQHIYSVNIPGCTGQAKVFVGQRKESFAVNLGPVFDLVNAPPAVITNNANRNAVPNPLDDKNITTLAMEIPIACLRTASQPVIGGWTTASLRQARALNPKATFTTPAREGGAWTQVSRLGMPLVNEIVIGLKDKNRFNASEPKDDAQFADYVTHPTLPALLEALFGGAGVKAPTVFPRTDLVAAFLTGVPNVNANGSTAEMQRLNVEIAPKARADQNNLGAAACFVNGALTPNNPGCDTAGFPNGRRPGDDVVDIELRVAMGYLLTNDTDAPSRNVPFHDAVLQDPSQFDTTFPYLRTPNPGAHGDGT</sequence>
<evidence type="ECO:0000313" key="3">
    <source>
        <dbReference type="Proteomes" id="UP000662747"/>
    </source>
</evidence>
<accession>A0ABX7NY09</accession>
<keyword evidence="3" id="KW-1185">Reference proteome</keyword>
<dbReference type="EMBL" id="CP071090">
    <property type="protein sequence ID" value="QSQ22330.1"/>
    <property type="molecule type" value="Genomic_DNA"/>
</dbReference>
<gene>
    <name evidence="2" type="ORF">JY651_45635</name>
</gene>
<feature type="chain" id="PRO_5046444771" evidence="1">
    <location>
        <begin position="24"/>
        <end position="509"/>
    </location>
</feature>
<dbReference type="RefSeq" id="WP_206723907.1">
    <property type="nucleotide sequence ID" value="NZ_CP071090.1"/>
</dbReference>
<dbReference type="Proteomes" id="UP000662747">
    <property type="component" value="Chromosome"/>
</dbReference>
<name>A0ABX7NY09_9BACT</name>
<evidence type="ECO:0000256" key="1">
    <source>
        <dbReference type="SAM" id="SignalP"/>
    </source>
</evidence>
<organism evidence="2 3">
    <name type="scientific">Pyxidicoccus parkwayensis</name>
    <dbReference type="NCBI Taxonomy" id="2813578"/>
    <lineage>
        <taxon>Bacteria</taxon>
        <taxon>Pseudomonadati</taxon>
        <taxon>Myxococcota</taxon>
        <taxon>Myxococcia</taxon>
        <taxon>Myxococcales</taxon>
        <taxon>Cystobacterineae</taxon>
        <taxon>Myxococcaceae</taxon>
        <taxon>Pyxidicoccus</taxon>
    </lineage>
</organism>
<evidence type="ECO:0000313" key="2">
    <source>
        <dbReference type="EMBL" id="QSQ22330.1"/>
    </source>
</evidence>
<dbReference type="Pfam" id="PF14224">
    <property type="entry name" value="DUF4331"/>
    <property type="match status" value="1"/>
</dbReference>
<protein>
    <submittedName>
        <fullName evidence="2">DUF4331 domain-containing protein</fullName>
    </submittedName>
</protein>
<feature type="signal peptide" evidence="1">
    <location>
        <begin position="1"/>
        <end position="23"/>
    </location>
</feature>
<proteinExistence type="predicted"/>
<keyword evidence="1" id="KW-0732">Signal</keyword>
<reference evidence="2 3" key="1">
    <citation type="submission" date="2021-02" db="EMBL/GenBank/DDBJ databases">
        <title>De Novo genome assembly of isolated myxobacteria.</title>
        <authorList>
            <person name="Stevens D.C."/>
        </authorList>
    </citation>
    <scope>NUCLEOTIDE SEQUENCE [LARGE SCALE GENOMIC DNA]</scope>
    <source>
        <strain evidence="3">SCPEA02</strain>
    </source>
</reference>
<dbReference type="InterPro" id="IPR025566">
    <property type="entry name" value="DUF4331"/>
</dbReference>